<evidence type="ECO:0000313" key="5">
    <source>
        <dbReference type="Proteomes" id="UP001347796"/>
    </source>
</evidence>
<dbReference type="InterPro" id="IPR036259">
    <property type="entry name" value="MFS_trans_sf"/>
</dbReference>
<feature type="transmembrane region" description="Helical" evidence="2">
    <location>
        <begin position="267"/>
        <end position="288"/>
    </location>
</feature>
<keyword evidence="2" id="KW-0812">Transmembrane</keyword>
<comment type="subcellular location">
    <subcellularLocation>
        <location evidence="1">Membrane</location>
        <topology evidence="1">Multi-pass membrane protein</topology>
    </subcellularLocation>
</comment>
<dbReference type="GO" id="GO:0008028">
    <property type="term" value="F:monocarboxylic acid transmembrane transporter activity"/>
    <property type="evidence" value="ECO:0007669"/>
    <property type="project" value="TreeGrafter"/>
</dbReference>
<keyword evidence="2" id="KW-0472">Membrane</keyword>
<organism evidence="4 5">
    <name type="scientific">Patella caerulea</name>
    <name type="common">Rayed Mediterranean limpet</name>
    <dbReference type="NCBI Taxonomy" id="87958"/>
    <lineage>
        <taxon>Eukaryota</taxon>
        <taxon>Metazoa</taxon>
        <taxon>Spiralia</taxon>
        <taxon>Lophotrochozoa</taxon>
        <taxon>Mollusca</taxon>
        <taxon>Gastropoda</taxon>
        <taxon>Patellogastropoda</taxon>
        <taxon>Patelloidea</taxon>
        <taxon>Patellidae</taxon>
        <taxon>Patella</taxon>
    </lineage>
</organism>
<dbReference type="PANTHER" id="PTHR11360">
    <property type="entry name" value="MONOCARBOXYLATE TRANSPORTER"/>
    <property type="match status" value="1"/>
</dbReference>
<dbReference type="InterPro" id="IPR011701">
    <property type="entry name" value="MFS"/>
</dbReference>
<feature type="transmembrane region" description="Helical" evidence="2">
    <location>
        <begin position="295"/>
        <end position="315"/>
    </location>
</feature>
<sequence length="398" mass="43442">MSKIKPWAWVVLAASFLALFFNSSLNYSVGVLHIALLERFPEEEVTTISWLGALFSSMFALAGWTGSILVSTFNARVCVMLSGLVTLIGFVLSSLVVNMKYLFITYSLIAGTGQAMCYSGTLITLGYYFKEKTGMASGIALSGCGLCTFVFPPLSQFLIETYGLDGAFLLLGALGFQASVCGALMRPTEYEIRTNRKLCCNKNSNSVSKPCNNPNKRNWRDKLKFCKSLPFFVFLISSVSFNMAQSTVYLFLPDYFVHLGSSPQEAAFAISLAGITGILSRVLVGFLVTLVDTALVYGSSFGIFGVITVFLKYMTTLGSKLTYTSLFGIYMGGCWTLHYTLLVDIVGLYDVSAALGISMMACGGGYLIGPPIAEMFVLEFGDYYYAFAFTGQFGIYIF</sequence>
<feature type="transmembrane region" description="Helical" evidence="2">
    <location>
        <begin position="348"/>
        <end position="368"/>
    </location>
</feature>
<feature type="transmembrane region" description="Helical" evidence="2">
    <location>
        <begin position="166"/>
        <end position="185"/>
    </location>
</feature>
<dbReference type="PANTHER" id="PTHR11360:SF284">
    <property type="entry name" value="EG:103B4.3 PROTEIN-RELATED"/>
    <property type="match status" value="1"/>
</dbReference>
<feature type="domain" description="Major facilitator superfamily (MFS) profile" evidence="3">
    <location>
        <begin position="8"/>
        <end position="398"/>
    </location>
</feature>
<evidence type="ECO:0000259" key="3">
    <source>
        <dbReference type="PROSITE" id="PS50850"/>
    </source>
</evidence>
<feature type="transmembrane region" description="Helical" evidence="2">
    <location>
        <begin position="229"/>
        <end position="252"/>
    </location>
</feature>
<dbReference type="GO" id="GO:0016020">
    <property type="term" value="C:membrane"/>
    <property type="evidence" value="ECO:0007669"/>
    <property type="project" value="UniProtKB-SubCell"/>
</dbReference>
<evidence type="ECO:0000256" key="2">
    <source>
        <dbReference type="SAM" id="Phobius"/>
    </source>
</evidence>
<accession>A0AAN8KIL9</accession>
<dbReference type="InterPro" id="IPR020846">
    <property type="entry name" value="MFS_dom"/>
</dbReference>
<dbReference type="Gene3D" id="1.20.1250.20">
    <property type="entry name" value="MFS general substrate transporter like domains"/>
    <property type="match status" value="2"/>
</dbReference>
<dbReference type="PROSITE" id="PS50850">
    <property type="entry name" value="MFS"/>
    <property type="match status" value="1"/>
</dbReference>
<feature type="transmembrane region" description="Helical" evidence="2">
    <location>
        <begin position="103"/>
        <end position="129"/>
    </location>
</feature>
<keyword evidence="2" id="KW-1133">Transmembrane helix</keyword>
<keyword evidence="5" id="KW-1185">Reference proteome</keyword>
<feature type="transmembrane region" description="Helical" evidence="2">
    <location>
        <begin position="50"/>
        <end position="70"/>
    </location>
</feature>
<reference evidence="4 5" key="1">
    <citation type="submission" date="2024-01" db="EMBL/GenBank/DDBJ databases">
        <title>The genome of the rayed Mediterranean limpet Patella caerulea (Linnaeus, 1758).</title>
        <authorList>
            <person name="Anh-Thu Weber A."/>
            <person name="Halstead-Nussloch G."/>
        </authorList>
    </citation>
    <scope>NUCLEOTIDE SEQUENCE [LARGE SCALE GENOMIC DNA]</scope>
    <source>
        <strain evidence="4">AATW-2023a</strain>
        <tissue evidence="4">Whole specimen</tissue>
    </source>
</reference>
<dbReference type="InterPro" id="IPR050327">
    <property type="entry name" value="Proton-linked_MCT"/>
</dbReference>
<dbReference type="Proteomes" id="UP001347796">
    <property type="component" value="Unassembled WGS sequence"/>
</dbReference>
<proteinExistence type="predicted"/>
<dbReference type="EMBL" id="JAZGQO010000001">
    <property type="protein sequence ID" value="KAK6196132.1"/>
    <property type="molecule type" value="Genomic_DNA"/>
</dbReference>
<protein>
    <recommendedName>
        <fullName evidence="3">Major facilitator superfamily (MFS) profile domain-containing protein</fullName>
    </recommendedName>
</protein>
<comment type="caution">
    <text evidence="4">The sequence shown here is derived from an EMBL/GenBank/DDBJ whole genome shotgun (WGS) entry which is preliminary data.</text>
</comment>
<name>A0AAN8KIL9_PATCE</name>
<evidence type="ECO:0000256" key="1">
    <source>
        <dbReference type="ARBA" id="ARBA00004141"/>
    </source>
</evidence>
<evidence type="ECO:0000313" key="4">
    <source>
        <dbReference type="EMBL" id="KAK6196132.1"/>
    </source>
</evidence>
<feature type="transmembrane region" description="Helical" evidence="2">
    <location>
        <begin position="77"/>
        <end position="97"/>
    </location>
</feature>
<dbReference type="AlphaFoldDB" id="A0AAN8KIL9"/>
<gene>
    <name evidence="4" type="ORF">SNE40_001417</name>
</gene>
<feature type="transmembrane region" description="Helical" evidence="2">
    <location>
        <begin position="321"/>
        <end position="341"/>
    </location>
</feature>
<feature type="transmembrane region" description="Helical" evidence="2">
    <location>
        <begin position="136"/>
        <end position="154"/>
    </location>
</feature>
<dbReference type="Pfam" id="PF07690">
    <property type="entry name" value="MFS_1"/>
    <property type="match status" value="1"/>
</dbReference>
<dbReference type="SUPFAM" id="SSF103473">
    <property type="entry name" value="MFS general substrate transporter"/>
    <property type="match status" value="1"/>
</dbReference>